<evidence type="ECO:0000256" key="1">
    <source>
        <dbReference type="SAM" id="MobiDB-lite"/>
    </source>
</evidence>
<dbReference type="Pfam" id="PF21355">
    <property type="entry name" value="TRAF-mep_MATH"/>
    <property type="match status" value="1"/>
</dbReference>
<protein>
    <submittedName>
        <fullName evidence="3">Putative tumor necrosis factor receptor</fullName>
    </submittedName>
</protein>
<dbReference type="AlphaFoldDB" id="A0A023GAT0"/>
<dbReference type="SUPFAM" id="SSF49599">
    <property type="entry name" value="TRAF domain-like"/>
    <property type="match status" value="1"/>
</dbReference>
<name>A0A023GAT0_AMBTT</name>
<feature type="domain" description="TRAF1-6 MATH" evidence="2">
    <location>
        <begin position="96"/>
        <end position="201"/>
    </location>
</feature>
<feature type="non-terminal residue" evidence="3">
    <location>
        <position position="1"/>
    </location>
</feature>
<keyword evidence="3" id="KW-0675">Receptor</keyword>
<feature type="region of interest" description="Disordered" evidence="1">
    <location>
        <begin position="24"/>
        <end position="51"/>
    </location>
</feature>
<evidence type="ECO:0000259" key="2">
    <source>
        <dbReference type="Pfam" id="PF21355"/>
    </source>
</evidence>
<dbReference type="InterPro" id="IPR008974">
    <property type="entry name" value="TRAF-like"/>
</dbReference>
<accession>A0A023GAT0</accession>
<reference evidence="3" key="1">
    <citation type="submission" date="2014-03" db="EMBL/GenBank/DDBJ databases">
        <title>The sialotranscriptome of Amblyomma triste, Amblyomma parvum and Amblyomma cajennense ticks, uncovered by 454-based RNA-seq.</title>
        <authorList>
            <person name="Garcia G.R."/>
            <person name="Gardinassi L.G."/>
            <person name="Ribeiro J.M."/>
            <person name="Anatriello E."/>
            <person name="Ferreira B.R."/>
            <person name="Moreira H.N."/>
            <person name="Mafra C."/>
            <person name="Olegario M.M."/>
            <person name="Szabo P.J."/>
            <person name="Miranda-Santos I.K."/>
            <person name="Maruyama S.R."/>
        </authorList>
    </citation>
    <scope>NUCLEOTIDE SEQUENCE</scope>
    <source>
        <strain evidence="3">Mato Grasso do Sul</strain>
        <tissue evidence="3">Salivary glands</tissue>
    </source>
</reference>
<dbReference type="Gene3D" id="2.60.210.10">
    <property type="entry name" value="Apoptosis, Tumor Necrosis Factor Receptor Associated Protein 2, Chain A"/>
    <property type="match status" value="1"/>
</dbReference>
<dbReference type="InterPro" id="IPR049342">
    <property type="entry name" value="TRAF1-6_MATH_dom"/>
</dbReference>
<dbReference type="EMBL" id="GBBM01005623">
    <property type="protein sequence ID" value="JAC29795.1"/>
    <property type="molecule type" value="mRNA"/>
</dbReference>
<proteinExistence type="evidence at transcript level"/>
<organism evidence="3">
    <name type="scientific">Amblyomma triste</name>
    <name type="common">Neotropical tick</name>
    <dbReference type="NCBI Taxonomy" id="251400"/>
    <lineage>
        <taxon>Eukaryota</taxon>
        <taxon>Metazoa</taxon>
        <taxon>Ecdysozoa</taxon>
        <taxon>Arthropoda</taxon>
        <taxon>Chelicerata</taxon>
        <taxon>Arachnida</taxon>
        <taxon>Acari</taxon>
        <taxon>Parasitiformes</taxon>
        <taxon>Ixodida</taxon>
        <taxon>Ixodoidea</taxon>
        <taxon>Ixodidae</taxon>
        <taxon>Amblyomminae</taxon>
        <taxon>Amblyomma</taxon>
    </lineage>
</organism>
<evidence type="ECO:0000313" key="3">
    <source>
        <dbReference type="EMBL" id="JAC29795.1"/>
    </source>
</evidence>
<sequence>DSLNTIFSSIQGVEKLLQNELAKAARQKKDNSSQTVGSSEGEESNDAMGRMGVLVPRPPDLHASACRFVVKGVKALEEKARKEGGVTYYGERVYLRGYCMSPAVWLNCQHGSVQLHALFLLHKGDMDDAVQWPLKQTIKLRVLHPKGEAEQKLVEVPTGYLLALQRPREGFVQSPFWSAAYLLLGDLIRDGYVEEDQLRLKLKLVP</sequence>